<accession>A0A317DWJ3</accession>
<dbReference type="OrthoDB" id="6433631at2"/>
<comment type="caution">
    <text evidence="2">The sequence shown here is derived from an EMBL/GenBank/DDBJ whole genome shotgun (WGS) entry which is preliminary data.</text>
</comment>
<reference evidence="3" key="1">
    <citation type="submission" date="2018-05" db="EMBL/GenBank/DDBJ databases">
        <title>Zavarzinia sp. HR-AS.</title>
        <authorList>
            <person name="Lee Y."/>
            <person name="Jeon C.O."/>
        </authorList>
    </citation>
    <scope>NUCLEOTIDE SEQUENCE [LARGE SCALE GENOMIC DNA]</scope>
    <source>
        <strain evidence="3">DSM 1231</strain>
    </source>
</reference>
<organism evidence="2 3">
    <name type="scientific">Zavarzinia compransoris</name>
    <dbReference type="NCBI Taxonomy" id="1264899"/>
    <lineage>
        <taxon>Bacteria</taxon>
        <taxon>Pseudomonadati</taxon>
        <taxon>Pseudomonadota</taxon>
        <taxon>Alphaproteobacteria</taxon>
        <taxon>Rhodospirillales</taxon>
        <taxon>Zavarziniaceae</taxon>
        <taxon>Zavarzinia</taxon>
    </lineage>
</organism>
<feature type="chain" id="PRO_5016378874" description="DUF1236 domain-containing protein" evidence="1">
    <location>
        <begin position="21"/>
        <end position="126"/>
    </location>
</feature>
<keyword evidence="3" id="KW-1185">Reference proteome</keyword>
<dbReference type="Gene3D" id="3.10.450.160">
    <property type="entry name" value="inner membrane protein cigr"/>
    <property type="match status" value="1"/>
</dbReference>
<gene>
    <name evidence="2" type="ORF">DKG75_17130</name>
</gene>
<evidence type="ECO:0000256" key="1">
    <source>
        <dbReference type="SAM" id="SignalP"/>
    </source>
</evidence>
<evidence type="ECO:0000313" key="3">
    <source>
        <dbReference type="Proteomes" id="UP000246077"/>
    </source>
</evidence>
<feature type="signal peptide" evidence="1">
    <location>
        <begin position="1"/>
        <end position="20"/>
    </location>
</feature>
<dbReference type="EMBL" id="QGLF01000005">
    <property type="protein sequence ID" value="PWR18714.1"/>
    <property type="molecule type" value="Genomic_DNA"/>
</dbReference>
<dbReference type="AlphaFoldDB" id="A0A317DWJ3"/>
<dbReference type="Proteomes" id="UP000246077">
    <property type="component" value="Unassembled WGS sequence"/>
</dbReference>
<dbReference type="RefSeq" id="WP_109922403.1">
    <property type="nucleotide sequence ID" value="NZ_QGLF01000005.1"/>
</dbReference>
<keyword evidence="1" id="KW-0732">Signal</keyword>
<name>A0A317DWJ3_9PROT</name>
<proteinExistence type="predicted"/>
<protein>
    <recommendedName>
        <fullName evidence="4">DUF1236 domain-containing protein</fullName>
    </recommendedName>
</protein>
<evidence type="ECO:0000313" key="2">
    <source>
        <dbReference type="EMBL" id="PWR18714.1"/>
    </source>
</evidence>
<evidence type="ECO:0008006" key="4">
    <source>
        <dbReference type="Google" id="ProtNLM"/>
    </source>
</evidence>
<sequence length="126" mass="13134">MRRLAAALCVGLALSLAPMAAGGTSAETVAARVPAPGFSTTERQLIANYFLRHDGHLIDLSPGQRRQLVNKGRVPPGIARKALPGDLLALLSPAPAGLDRVMVGPDVLLVEAASGLIVDILRDVVR</sequence>